<dbReference type="OMA" id="GNKMERI"/>
<dbReference type="InterPro" id="IPR019319">
    <property type="entry name" value="Plg-R(KT)"/>
</dbReference>
<dbReference type="KEGG" id="spu:115922203"/>
<dbReference type="PANTHER" id="PTHR13411:SF6">
    <property type="entry name" value="PLASMINOGEN RECEPTOR (KT)"/>
    <property type="match status" value="1"/>
</dbReference>
<evidence type="ECO:0000313" key="2">
    <source>
        <dbReference type="Proteomes" id="UP000007110"/>
    </source>
</evidence>
<dbReference type="Pfam" id="PF10166">
    <property type="entry name" value="DUF2368"/>
    <property type="match status" value="1"/>
</dbReference>
<keyword evidence="2" id="KW-1185">Reference proteome</keyword>
<evidence type="ECO:0000313" key="1">
    <source>
        <dbReference type="EnsemblMetazoa" id="XP_030836437"/>
    </source>
</evidence>
<dbReference type="EnsemblMetazoa" id="XM_030996561">
    <property type="protein sequence ID" value="XP_030852421"/>
    <property type="gene ID" value="LOC591822"/>
</dbReference>
<dbReference type="AlphaFoldDB" id="A0A7M7NHA0"/>
<dbReference type="RefSeq" id="XP_030836443.1">
    <property type="nucleotide sequence ID" value="XM_030980583.1"/>
</dbReference>
<dbReference type="PANTHER" id="PTHR13411">
    <property type="entry name" value="PLASMINOGEN RECEPTOR (KT)"/>
    <property type="match status" value="1"/>
</dbReference>
<reference evidence="1" key="2">
    <citation type="submission" date="2021-01" db="UniProtKB">
        <authorList>
            <consortium name="EnsemblMetazoa"/>
        </authorList>
    </citation>
    <scope>IDENTIFICATION</scope>
</reference>
<dbReference type="RefSeq" id="XP_030852420.1">
    <property type="nucleotide sequence ID" value="XM_030996560.1"/>
</dbReference>
<organism evidence="1 2">
    <name type="scientific">Strongylocentrotus purpuratus</name>
    <name type="common">Purple sea urchin</name>
    <dbReference type="NCBI Taxonomy" id="7668"/>
    <lineage>
        <taxon>Eukaryota</taxon>
        <taxon>Metazoa</taxon>
        <taxon>Echinodermata</taxon>
        <taxon>Eleutherozoa</taxon>
        <taxon>Echinozoa</taxon>
        <taxon>Echinoidea</taxon>
        <taxon>Euechinoidea</taxon>
        <taxon>Echinacea</taxon>
        <taxon>Camarodonta</taxon>
        <taxon>Echinidea</taxon>
        <taxon>Strongylocentrotidae</taxon>
        <taxon>Strongylocentrotus</taxon>
    </lineage>
</organism>
<accession>A0A7M7NHA0</accession>
<name>A0A7M7NHA0_STRPU</name>
<evidence type="ECO:0008006" key="3">
    <source>
        <dbReference type="Google" id="ProtNLM"/>
    </source>
</evidence>
<dbReference type="KEGG" id="spu:591822"/>
<dbReference type="EnsemblMetazoa" id="XM_030980577">
    <property type="protein sequence ID" value="XP_030836437"/>
    <property type="gene ID" value="LOC115922203"/>
</dbReference>
<dbReference type="FunCoup" id="A0A7M7NHA0">
    <property type="interactions" value="303"/>
</dbReference>
<dbReference type="InParanoid" id="A0A7M7NHA0"/>
<dbReference type="GO" id="GO:0010756">
    <property type="term" value="P:positive regulation of plasminogen activation"/>
    <property type="evidence" value="ECO:0000318"/>
    <property type="project" value="GO_Central"/>
</dbReference>
<dbReference type="GeneID" id="115922203"/>
<dbReference type="OrthoDB" id="10256697at2759"/>
<proteinExistence type="predicted"/>
<dbReference type="GeneID" id="591822"/>
<dbReference type="RefSeq" id="XP_030836437.1">
    <property type="nucleotide sequence ID" value="XM_030980577.1"/>
</dbReference>
<reference evidence="2" key="1">
    <citation type="submission" date="2015-02" db="EMBL/GenBank/DDBJ databases">
        <title>Genome sequencing for Strongylocentrotus purpuratus.</title>
        <authorList>
            <person name="Murali S."/>
            <person name="Liu Y."/>
            <person name="Vee V."/>
            <person name="English A."/>
            <person name="Wang M."/>
            <person name="Skinner E."/>
            <person name="Han Y."/>
            <person name="Muzny D.M."/>
            <person name="Worley K.C."/>
            <person name="Gibbs R.A."/>
        </authorList>
    </citation>
    <scope>NUCLEOTIDE SEQUENCE</scope>
</reference>
<sequence>MGSMMAKAMDQSFQKNKEFMTEMQVTTVQRQIQMQNKMRQRGMAMQLAGSRELFNWLASFYGVVAVAGLAGAAKGNKAALVPLIPLTFLVGYQWDYCFNTKVERIRKEAERILNEEPSILALPCGLPTFEDIEASRAQASKQE</sequence>
<dbReference type="EnsemblMetazoa" id="XM_030996560">
    <property type="protein sequence ID" value="XP_030852420"/>
    <property type="gene ID" value="LOC591822"/>
</dbReference>
<dbReference type="GO" id="GO:0005886">
    <property type="term" value="C:plasma membrane"/>
    <property type="evidence" value="ECO:0007669"/>
    <property type="project" value="InterPro"/>
</dbReference>
<dbReference type="RefSeq" id="XP_030852421.1">
    <property type="nucleotide sequence ID" value="XM_030996561.1"/>
</dbReference>
<dbReference type="EnsemblMetazoa" id="XM_030980583">
    <property type="protein sequence ID" value="XP_030836443"/>
    <property type="gene ID" value="LOC115922203"/>
</dbReference>
<protein>
    <recommendedName>
        <fullName evidence="3">Plasminogen receptor (KT)</fullName>
    </recommendedName>
</protein>
<dbReference type="Proteomes" id="UP000007110">
    <property type="component" value="Unassembled WGS sequence"/>
</dbReference>